<keyword evidence="2" id="KW-0732">Signal</keyword>
<accession>A0ABD0QIC8</accession>
<keyword evidence="1" id="KW-0812">Transmembrane</keyword>
<protein>
    <submittedName>
        <fullName evidence="3">Uncharacterized protein</fullName>
    </submittedName>
</protein>
<keyword evidence="1" id="KW-0472">Membrane</keyword>
<dbReference type="AlphaFoldDB" id="A0ABD0QIC8"/>
<feature type="chain" id="PRO_5044815745" evidence="2">
    <location>
        <begin position="21"/>
        <end position="57"/>
    </location>
</feature>
<dbReference type="EMBL" id="JAMKFB020000008">
    <property type="protein sequence ID" value="KAL0185879.1"/>
    <property type="molecule type" value="Genomic_DNA"/>
</dbReference>
<sequence length="57" mass="6319">PVHGGCDSAALLLHVSICVALCGSSSYLPYANRGKKHQLWSHEILLCYWLGSPCYHY</sequence>
<keyword evidence="4" id="KW-1185">Reference proteome</keyword>
<dbReference type="Proteomes" id="UP001529510">
    <property type="component" value="Unassembled WGS sequence"/>
</dbReference>
<evidence type="ECO:0000256" key="2">
    <source>
        <dbReference type="SAM" id="SignalP"/>
    </source>
</evidence>
<feature type="non-terminal residue" evidence="3">
    <location>
        <position position="1"/>
    </location>
</feature>
<feature type="non-terminal residue" evidence="3">
    <location>
        <position position="57"/>
    </location>
</feature>
<evidence type="ECO:0000256" key="1">
    <source>
        <dbReference type="SAM" id="Phobius"/>
    </source>
</evidence>
<feature type="signal peptide" evidence="2">
    <location>
        <begin position="1"/>
        <end position="20"/>
    </location>
</feature>
<evidence type="ECO:0000313" key="3">
    <source>
        <dbReference type="EMBL" id="KAL0185879.1"/>
    </source>
</evidence>
<name>A0ABD0QIC8_CIRMR</name>
<evidence type="ECO:0000313" key="4">
    <source>
        <dbReference type="Proteomes" id="UP001529510"/>
    </source>
</evidence>
<reference evidence="3 4" key="1">
    <citation type="submission" date="2024-05" db="EMBL/GenBank/DDBJ databases">
        <title>Genome sequencing and assembly of Indian major carp, Cirrhinus mrigala (Hamilton, 1822).</title>
        <authorList>
            <person name="Mohindra V."/>
            <person name="Chowdhury L.M."/>
            <person name="Lal K."/>
            <person name="Jena J.K."/>
        </authorList>
    </citation>
    <scope>NUCLEOTIDE SEQUENCE [LARGE SCALE GENOMIC DNA]</scope>
    <source>
        <strain evidence="3">CM1030</strain>
        <tissue evidence="3">Blood</tissue>
    </source>
</reference>
<organism evidence="3 4">
    <name type="scientific">Cirrhinus mrigala</name>
    <name type="common">Mrigala</name>
    <dbReference type="NCBI Taxonomy" id="683832"/>
    <lineage>
        <taxon>Eukaryota</taxon>
        <taxon>Metazoa</taxon>
        <taxon>Chordata</taxon>
        <taxon>Craniata</taxon>
        <taxon>Vertebrata</taxon>
        <taxon>Euteleostomi</taxon>
        <taxon>Actinopterygii</taxon>
        <taxon>Neopterygii</taxon>
        <taxon>Teleostei</taxon>
        <taxon>Ostariophysi</taxon>
        <taxon>Cypriniformes</taxon>
        <taxon>Cyprinidae</taxon>
        <taxon>Labeoninae</taxon>
        <taxon>Labeonini</taxon>
        <taxon>Cirrhinus</taxon>
    </lineage>
</organism>
<comment type="caution">
    <text evidence="3">The sequence shown here is derived from an EMBL/GenBank/DDBJ whole genome shotgun (WGS) entry which is preliminary data.</text>
</comment>
<feature type="transmembrane region" description="Helical" evidence="1">
    <location>
        <begin position="12"/>
        <end position="30"/>
    </location>
</feature>
<proteinExistence type="predicted"/>
<gene>
    <name evidence="3" type="ORF">M9458_017549</name>
</gene>
<keyword evidence="1" id="KW-1133">Transmembrane helix</keyword>